<dbReference type="Pfam" id="PF09339">
    <property type="entry name" value="HTH_IclR"/>
    <property type="match status" value="1"/>
</dbReference>
<dbReference type="EMBL" id="MSIF01000010">
    <property type="protein sequence ID" value="OLF09172.1"/>
    <property type="molecule type" value="Genomic_DNA"/>
</dbReference>
<dbReference type="InterPro" id="IPR014757">
    <property type="entry name" value="Tscrpt_reg_IclR_C"/>
</dbReference>
<sequence>MTATQAGSQAVDRAAALLALVVESGDPRTFTSLVEDVGLAKSTTSRLLQALERNRLVRRDRAGSFHPGPLFAVYAARHDTTGDLVELAQPAMDRLSELTGETVNLAVPRAGELVQIAQVDSSYLLGATNWLGVSVPPHCTALGKVFYAHRVMALQKGELRWPTDRAMTRPQLERELAEVVRRGWALAWEELEEGLAAIAAPVHAADGSVVAAISVSGATTRITRSEVPGLGATLVEQGRTISQLLGHQP</sequence>
<dbReference type="SMART" id="SM00346">
    <property type="entry name" value="HTH_ICLR"/>
    <property type="match status" value="1"/>
</dbReference>
<dbReference type="SUPFAM" id="SSF46785">
    <property type="entry name" value="Winged helix' DNA-binding domain"/>
    <property type="match status" value="1"/>
</dbReference>
<dbReference type="InterPro" id="IPR036388">
    <property type="entry name" value="WH-like_DNA-bd_sf"/>
</dbReference>
<organism evidence="6 7">
    <name type="scientific">Actinophytocola xinjiangensis</name>
    <dbReference type="NCBI Taxonomy" id="485602"/>
    <lineage>
        <taxon>Bacteria</taxon>
        <taxon>Bacillati</taxon>
        <taxon>Actinomycetota</taxon>
        <taxon>Actinomycetes</taxon>
        <taxon>Pseudonocardiales</taxon>
        <taxon>Pseudonocardiaceae</taxon>
    </lineage>
</organism>
<reference evidence="6 7" key="1">
    <citation type="submission" date="2016-12" db="EMBL/GenBank/DDBJ databases">
        <title>The draft genome sequence of Actinophytocola xinjiangensis.</title>
        <authorList>
            <person name="Wang W."/>
            <person name="Yuan L."/>
        </authorList>
    </citation>
    <scope>NUCLEOTIDE SEQUENCE [LARGE SCALE GENOMIC DNA]</scope>
    <source>
        <strain evidence="6 7">CGMCC 4.4663</strain>
    </source>
</reference>
<dbReference type="Proteomes" id="UP000185696">
    <property type="component" value="Unassembled WGS sequence"/>
</dbReference>
<dbReference type="OrthoDB" id="7274111at2"/>
<evidence type="ECO:0000259" key="4">
    <source>
        <dbReference type="PROSITE" id="PS51077"/>
    </source>
</evidence>
<keyword evidence="3" id="KW-0804">Transcription</keyword>
<dbReference type="GO" id="GO:0003700">
    <property type="term" value="F:DNA-binding transcription factor activity"/>
    <property type="evidence" value="ECO:0007669"/>
    <property type="project" value="TreeGrafter"/>
</dbReference>
<dbReference type="PANTHER" id="PTHR30136">
    <property type="entry name" value="HELIX-TURN-HELIX TRANSCRIPTIONAL REGULATOR, ICLR FAMILY"/>
    <property type="match status" value="1"/>
</dbReference>
<dbReference type="GO" id="GO:0045892">
    <property type="term" value="P:negative regulation of DNA-templated transcription"/>
    <property type="evidence" value="ECO:0007669"/>
    <property type="project" value="TreeGrafter"/>
</dbReference>
<dbReference type="PROSITE" id="PS51077">
    <property type="entry name" value="HTH_ICLR"/>
    <property type="match status" value="1"/>
</dbReference>
<evidence type="ECO:0000313" key="7">
    <source>
        <dbReference type="Proteomes" id="UP000185696"/>
    </source>
</evidence>
<dbReference type="InterPro" id="IPR029016">
    <property type="entry name" value="GAF-like_dom_sf"/>
</dbReference>
<protein>
    <recommendedName>
        <fullName evidence="8">IclR family transcriptional regulator</fullName>
    </recommendedName>
</protein>
<evidence type="ECO:0008006" key="8">
    <source>
        <dbReference type="Google" id="ProtNLM"/>
    </source>
</evidence>
<dbReference type="SUPFAM" id="SSF55781">
    <property type="entry name" value="GAF domain-like"/>
    <property type="match status" value="1"/>
</dbReference>
<evidence type="ECO:0000256" key="2">
    <source>
        <dbReference type="ARBA" id="ARBA00023125"/>
    </source>
</evidence>
<gene>
    <name evidence="6" type="ORF">BLA60_21615</name>
</gene>
<evidence type="ECO:0000259" key="5">
    <source>
        <dbReference type="PROSITE" id="PS51078"/>
    </source>
</evidence>
<dbReference type="PROSITE" id="PS51078">
    <property type="entry name" value="ICLR_ED"/>
    <property type="match status" value="1"/>
</dbReference>
<dbReference type="Gene3D" id="1.10.10.10">
    <property type="entry name" value="Winged helix-like DNA-binding domain superfamily/Winged helix DNA-binding domain"/>
    <property type="match status" value="1"/>
</dbReference>
<comment type="caution">
    <text evidence="6">The sequence shown here is derived from an EMBL/GenBank/DDBJ whole genome shotgun (WGS) entry which is preliminary data.</text>
</comment>
<evidence type="ECO:0000256" key="3">
    <source>
        <dbReference type="ARBA" id="ARBA00023163"/>
    </source>
</evidence>
<dbReference type="PANTHER" id="PTHR30136:SF35">
    <property type="entry name" value="HTH-TYPE TRANSCRIPTIONAL REGULATOR RV1719"/>
    <property type="match status" value="1"/>
</dbReference>
<keyword evidence="1" id="KW-0805">Transcription regulation</keyword>
<dbReference type="AlphaFoldDB" id="A0A7Z0WL69"/>
<dbReference type="RefSeq" id="WP_075134762.1">
    <property type="nucleotide sequence ID" value="NZ_MSIF01000010.1"/>
</dbReference>
<keyword evidence="2" id="KW-0238">DNA-binding</keyword>
<name>A0A7Z0WL69_9PSEU</name>
<dbReference type="InterPro" id="IPR050707">
    <property type="entry name" value="HTH_MetabolicPath_Reg"/>
</dbReference>
<feature type="domain" description="HTH iclR-type" evidence="4">
    <location>
        <begin position="8"/>
        <end position="69"/>
    </location>
</feature>
<keyword evidence="7" id="KW-1185">Reference proteome</keyword>
<dbReference type="Pfam" id="PF01614">
    <property type="entry name" value="IclR_C"/>
    <property type="match status" value="1"/>
</dbReference>
<dbReference type="Gene3D" id="3.30.450.40">
    <property type="match status" value="1"/>
</dbReference>
<feature type="domain" description="IclR-ED" evidence="5">
    <location>
        <begin position="69"/>
        <end position="247"/>
    </location>
</feature>
<dbReference type="InterPro" id="IPR036390">
    <property type="entry name" value="WH_DNA-bd_sf"/>
</dbReference>
<accession>A0A7Z0WL69</accession>
<dbReference type="InterPro" id="IPR005471">
    <property type="entry name" value="Tscrpt_reg_IclR_N"/>
</dbReference>
<evidence type="ECO:0000313" key="6">
    <source>
        <dbReference type="EMBL" id="OLF09172.1"/>
    </source>
</evidence>
<dbReference type="GO" id="GO:0003677">
    <property type="term" value="F:DNA binding"/>
    <property type="evidence" value="ECO:0007669"/>
    <property type="project" value="UniProtKB-KW"/>
</dbReference>
<proteinExistence type="predicted"/>
<evidence type="ECO:0000256" key="1">
    <source>
        <dbReference type="ARBA" id="ARBA00023015"/>
    </source>
</evidence>